<dbReference type="Proteomes" id="UP000823388">
    <property type="component" value="Chromosome 6N"/>
</dbReference>
<comment type="caution">
    <text evidence="2">The sequence shown here is derived from an EMBL/GenBank/DDBJ whole genome shotgun (WGS) entry which is preliminary data.</text>
</comment>
<name>A0A8T0QW82_PANVG</name>
<keyword evidence="3" id="KW-1185">Reference proteome</keyword>
<evidence type="ECO:0000256" key="1">
    <source>
        <dbReference type="SAM" id="MobiDB-lite"/>
    </source>
</evidence>
<protein>
    <submittedName>
        <fullName evidence="2">Uncharacterized protein</fullName>
    </submittedName>
</protein>
<reference evidence="2" key="1">
    <citation type="submission" date="2020-05" db="EMBL/GenBank/DDBJ databases">
        <title>WGS assembly of Panicum virgatum.</title>
        <authorList>
            <person name="Lovell J.T."/>
            <person name="Jenkins J."/>
            <person name="Shu S."/>
            <person name="Juenger T.E."/>
            <person name="Schmutz J."/>
        </authorList>
    </citation>
    <scope>NUCLEOTIDE SEQUENCE</scope>
    <source>
        <strain evidence="2">AP13</strain>
    </source>
</reference>
<gene>
    <name evidence="2" type="ORF">PVAP13_6NG102021</name>
</gene>
<evidence type="ECO:0000313" key="3">
    <source>
        <dbReference type="Proteomes" id="UP000823388"/>
    </source>
</evidence>
<organism evidence="2 3">
    <name type="scientific">Panicum virgatum</name>
    <name type="common">Blackwell switchgrass</name>
    <dbReference type="NCBI Taxonomy" id="38727"/>
    <lineage>
        <taxon>Eukaryota</taxon>
        <taxon>Viridiplantae</taxon>
        <taxon>Streptophyta</taxon>
        <taxon>Embryophyta</taxon>
        <taxon>Tracheophyta</taxon>
        <taxon>Spermatophyta</taxon>
        <taxon>Magnoliopsida</taxon>
        <taxon>Liliopsida</taxon>
        <taxon>Poales</taxon>
        <taxon>Poaceae</taxon>
        <taxon>PACMAD clade</taxon>
        <taxon>Panicoideae</taxon>
        <taxon>Panicodae</taxon>
        <taxon>Paniceae</taxon>
        <taxon>Panicinae</taxon>
        <taxon>Panicum</taxon>
        <taxon>Panicum sect. Hiantes</taxon>
    </lineage>
</organism>
<dbReference type="AlphaFoldDB" id="A0A8T0QW82"/>
<accession>A0A8T0QW82</accession>
<dbReference type="EMBL" id="CM029048">
    <property type="protein sequence ID" value="KAG2577461.1"/>
    <property type="molecule type" value="Genomic_DNA"/>
</dbReference>
<proteinExistence type="predicted"/>
<feature type="region of interest" description="Disordered" evidence="1">
    <location>
        <begin position="41"/>
        <end position="114"/>
    </location>
</feature>
<feature type="compositionally biased region" description="Low complexity" evidence="1">
    <location>
        <begin position="56"/>
        <end position="67"/>
    </location>
</feature>
<evidence type="ECO:0000313" key="2">
    <source>
        <dbReference type="EMBL" id="KAG2577461.1"/>
    </source>
</evidence>
<sequence length="114" mass="12359">MGLKYTSRQTWWVLQANPPSFSLPFPSLPFILPSLYIGGSGRRADASASPPPLPPAVRAASSLPPAVRAAPSHSGDAELRKIHGAALPPQQPVRLPLHLCPRRPVRNKPKHDRL</sequence>
<feature type="compositionally biased region" description="Basic residues" evidence="1">
    <location>
        <begin position="100"/>
        <end position="114"/>
    </location>
</feature>